<dbReference type="AlphaFoldDB" id="A0A2V3A527"/>
<evidence type="ECO:0000256" key="1">
    <source>
        <dbReference type="ARBA" id="ARBA00001554"/>
    </source>
</evidence>
<dbReference type="GO" id="GO:0008124">
    <property type="term" value="F:4-alpha-hydroxytetrahydrobiopterin dehydratase activity"/>
    <property type="evidence" value="ECO:0007669"/>
    <property type="project" value="UniProtKB-EC"/>
</dbReference>
<evidence type="ECO:0000313" key="6">
    <source>
        <dbReference type="Proteomes" id="UP000247150"/>
    </source>
</evidence>
<dbReference type="InterPro" id="IPR036428">
    <property type="entry name" value="PCD_sf"/>
</dbReference>
<dbReference type="EMBL" id="QGTW01000001">
    <property type="protein sequence ID" value="PWW32207.1"/>
    <property type="molecule type" value="Genomic_DNA"/>
</dbReference>
<evidence type="ECO:0000256" key="4">
    <source>
        <dbReference type="ARBA" id="ARBA00023239"/>
    </source>
</evidence>
<accession>A0A2V3A527</accession>
<evidence type="ECO:0000256" key="3">
    <source>
        <dbReference type="ARBA" id="ARBA00013252"/>
    </source>
</evidence>
<proteinExistence type="inferred from homology"/>
<dbReference type="Proteomes" id="UP000247150">
    <property type="component" value="Unassembled WGS sequence"/>
</dbReference>
<dbReference type="GO" id="GO:0006729">
    <property type="term" value="P:tetrahydrobiopterin biosynthetic process"/>
    <property type="evidence" value="ECO:0007669"/>
    <property type="project" value="InterPro"/>
</dbReference>
<keyword evidence="4" id="KW-0456">Lyase</keyword>
<comment type="similarity">
    <text evidence="2">Belongs to the pterin-4-alpha-carbinolamine dehydratase family.</text>
</comment>
<dbReference type="SUPFAM" id="SSF55248">
    <property type="entry name" value="PCD-like"/>
    <property type="match status" value="1"/>
</dbReference>
<reference evidence="5 6" key="1">
    <citation type="submission" date="2018-05" db="EMBL/GenBank/DDBJ databases">
        <title>Freshwater and sediment microbial communities from various areas in North America, analyzing microbe dynamics in response to fracking.</title>
        <authorList>
            <person name="Lamendella R."/>
        </authorList>
    </citation>
    <scope>NUCLEOTIDE SEQUENCE [LARGE SCALE GENOMIC DNA]</scope>
    <source>
        <strain evidence="5 6">15_TX</strain>
    </source>
</reference>
<comment type="caution">
    <text evidence="5">The sequence shown here is derived from an EMBL/GenBank/DDBJ whole genome shotgun (WGS) entry which is preliminary data.</text>
</comment>
<name>A0A2V3A527_9BACI</name>
<evidence type="ECO:0000256" key="2">
    <source>
        <dbReference type="ARBA" id="ARBA00006472"/>
    </source>
</evidence>
<dbReference type="InterPro" id="IPR001533">
    <property type="entry name" value="Pterin_deHydtase"/>
</dbReference>
<evidence type="ECO:0000313" key="5">
    <source>
        <dbReference type="EMBL" id="PWW32207.1"/>
    </source>
</evidence>
<gene>
    <name evidence="5" type="ORF">DFO73_101470</name>
</gene>
<dbReference type="Pfam" id="PF01329">
    <property type="entry name" value="Pterin_4a"/>
    <property type="match status" value="1"/>
</dbReference>
<dbReference type="EC" id="4.2.1.96" evidence="3"/>
<organism evidence="5 6">
    <name type="scientific">Cytobacillus oceanisediminis</name>
    <dbReference type="NCBI Taxonomy" id="665099"/>
    <lineage>
        <taxon>Bacteria</taxon>
        <taxon>Bacillati</taxon>
        <taxon>Bacillota</taxon>
        <taxon>Bacilli</taxon>
        <taxon>Bacillales</taxon>
        <taxon>Bacillaceae</taxon>
        <taxon>Cytobacillus</taxon>
    </lineage>
</organism>
<dbReference type="Gene3D" id="3.30.1360.20">
    <property type="entry name" value="Transcriptional coactivator/pterin dehydratase"/>
    <property type="match status" value="1"/>
</dbReference>
<protein>
    <recommendedName>
        <fullName evidence="3">4a-hydroxytetrahydrobiopterin dehydratase</fullName>
        <ecNumber evidence="3">4.2.1.96</ecNumber>
    </recommendedName>
</protein>
<sequence length="78" mass="9303">MLQIQKFPQQTSTLKGSVLIMTRLDEEEIIQHLTTLPGWKRKDSKWIERRYRFKEYMDGISFVNKIASSAEKENHHPI</sequence>
<dbReference type="CDD" id="cd00488">
    <property type="entry name" value="PCD_DCoH"/>
    <property type="match status" value="1"/>
</dbReference>
<comment type="catalytic activity">
    <reaction evidence="1">
        <text>(4aS,6R)-4a-hydroxy-L-erythro-5,6,7,8-tetrahydrobiopterin = (6R)-L-erythro-6,7-dihydrobiopterin + H2O</text>
        <dbReference type="Rhea" id="RHEA:11920"/>
        <dbReference type="ChEBI" id="CHEBI:15377"/>
        <dbReference type="ChEBI" id="CHEBI:15642"/>
        <dbReference type="ChEBI" id="CHEBI:43120"/>
        <dbReference type="EC" id="4.2.1.96"/>
    </reaction>
</comment>